<dbReference type="InterPro" id="IPR055349">
    <property type="entry name" value="GH2_GIPC"/>
</dbReference>
<proteinExistence type="inferred from homology"/>
<sequence length="290" mass="31936">MAAVLKVQLAHGSSVRYVADFKNVAELYRKTAEIFELELEDILFCTVGTHKPDVNALLFGTITENDLIFAHLAGEKLEVELEKTGEYLGVTITDNGAGNVIVRQIHVNTVAAKIGLKPGDVIKAVNGCSIQGLRHCEASAKLRATPIGAKVKLTFVRPFMEGFSFISARTHKRCGKTLFSDDPPLLPPPKPSGTTIRFSLNDGTVIRCLSSENRFCLPSTVIKLNAVLDSYFGFHDDDLAVLLWRFSSRSSQALEFVEIVNSDPETKAFKLPEEILVEMWTVIKRSPASQ</sequence>
<evidence type="ECO:0000259" key="2">
    <source>
        <dbReference type="PROSITE" id="PS50106"/>
    </source>
</evidence>
<protein>
    <recommendedName>
        <fullName evidence="2">PDZ domain-containing protein</fullName>
    </recommendedName>
</protein>
<dbReference type="SUPFAM" id="SSF50156">
    <property type="entry name" value="PDZ domain-like"/>
    <property type="match status" value="1"/>
</dbReference>
<dbReference type="Proteomes" id="UP000298663">
    <property type="component" value="Unassembled WGS sequence"/>
</dbReference>
<reference evidence="3 4" key="1">
    <citation type="journal article" date="2015" name="Genome Biol.">
        <title>Comparative genomics of Steinernema reveals deeply conserved gene regulatory networks.</title>
        <authorList>
            <person name="Dillman A.R."/>
            <person name="Macchietto M."/>
            <person name="Porter C.F."/>
            <person name="Rogers A."/>
            <person name="Williams B."/>
            <person name="Antoshechkin I."/>
            <person name="Lee M.M."/>
            <person name="Goodwin Z."/>
            <person name="Lu X."/>
            <person name="Lewis E.E."/>
            <person name="Goodrich-Blair H."/>
            <person name="Stock S.P."/>
            <person name="Adams B.J."/>
            <person name="Sternberg P.W."/>
            <person name="Mortazavi A."/>
        </authorList>
    </citation>
    <scope>NUCLEOTIDE SEQUENCE [LARGE SCALE GENOMIC DNA]</scope>
    <source>
        <strain evidence="3 4">ALL</strain>
    </source>
</reference>
<keyword evidence="4" id="KW-1185">Reference proteome</keyword>
<dbReference type="SMART" id="SM00228">
    <property type="entry name" value="PDZ"/>
    <property type="match status" value="1"/>
</dbReference>
<dbReference type="Gene3D" id="2.30.42.10">
    <property type="match status" value="1"/>
</dbReference>
<dbReference type="InterPro" id="IPR017379">
    <property type="entry name" value="GIPC1/2/3"/>
</dbReference>
<gene>
    <name evidence="3" type="ORF">L596_015637</name>
</gene>
<dbReference type="InterPro" id="IPR001478">
    <property type="entry name" value="PDZ"/>
</dbReference>
<feature type="domain" description="PDZ" evidence="2">
    <location>
        <begin position="78"/>
        <end position="157"/>
    </location>
</feature>
<dbReference type="InterPro" id="IPR036034">
    <property type="entry name" value="PDZ_sf"/>
</dbReference>
<dbReference type="AlphaFoldDB" id="A0A4U5NG75"/>
<dbReference type="InterPro" id="IPR056814">
    <property type="entry name" value="GIPC1-3_GH1"/>
</dbReference>
<dbReference type="OrthoDB" id="6509831at2759"/>
<comment type="similarity">
    <text evidence="1">Belongs to the GIPC family.</text>
</comment>
<dbReference type="PROSITE" id="PS50106">
    <property type="entry name" value="PDZ"/>
    <property type="match status" value="1"/>
</dbReference>
<evidence type="ECO:0000313" key="3">
    <source>
        <dbReference type="EMBL" id="TKR81824.1"/>
    </source>
</evidence>
<dbReference type="STRING" id="34508.A0A4U5NG75"/>
<organism evidence="3 4">
    <name type="scientific">Steinernema carpocapsae</name>
    <name type="common">Entomopathogenic nematode</name>
    <dbReference type="NCBI Taxonomy" id="34508"/>
    <lineage>
        <taxon>Eukaryota</taxon>
        <taxon>Metazoa</taxon>
        <taxon>Ecdysozoa</taxon>
        <taxon>Nematoda</taxon>
        <taxon>Chromadorea</taxon>
        <taxon>Rhabditida</taxon>
        <taxon>Tylenchina</taxon>
        <taxon>Panagrolaimomorpha</taxon>
        <taxon>Strongyloidoidea</taxon>
        <taxon>Steinernematidae</taxon>
        <taxon>Steinernema</taxon>
    </lineage>
</organism>
<comment type="caution">
    <text evidence="3">The sequence shown here is derived from an EMBL/GenBank/DDBJ whole genome shotgun (WGS) entry which is preliminary data.</text>
</comment>
<reference evidence="3 4" key="2">
    <citation type="journal article" date="2019" name="G3 (Bethesda)">
        <title>Hybrid Assembly of the Genome of the Entomopathogenic Nematode Steinernema carpocapsae Identifies the X-Chromosome.</title>
        <authorList>
            <person name="Serra L."/>
            <person name="Macchietto M."/>
            <person name="Macias-Munoz A."/>
            <person name="McGill C.J."/>
            <person name="Rodriguez I.M."/>
            <person name="Rodriguez B."/>
            <person name="Murad R."/>
            <person name="Mortazavi A."/>
        </authorList>
    </citation>
    <scope>NUCLEOTIDE SEQUENCE [LARGE SCALE GENOMIC DNA]</scope>
    <source>
        <strain evidence="3 4">ALL</strain>
    </source>
</reference>
<dbReference type="PANTHER" id="PTHR12259">
    <property type="entry name" value="RGS-GAIP INTERACTING PROTEIN GIPC"/>
    <property type="match status" value="1"/>
</dbReference>
<name>A0A4U5NG75_STECR</name>
<dbReference type="PANTHER" id="PTHR12259:SF1">
    <property type="entry name" value="GH21964P"/>
    <property type="match status" value="1"/>
</dbReference>
<dbReference type="Pfam" id="PF25082">
    <property type="entry name" value="GIPC1_GH2"/>
    <property type="match status" value="1"/>
</dbReference>
<dbReference type="EMBL" id="AZBU02000004">
    <property type="protein sequence ID" value="TKR81824.1"/>
    <property type="molecule type" value="Genomic_DNA"/>
</dbReference>
<dbReference type="Pfam" id="PF25083">
    <property type="entry name" value="GIPC1_GH1"/>
    <property type="match status" value="1"/>
</dbReference>
<accession>A0A4U5NG75</accession>
<evidence type="ECO:0000313" key="4">
    <source>
        <dbReference type="Proteomes" id="UP000298663"/>
    </source>
</evidence>
<evidence type="ECO:0000256" key="1">
    <source>
        <dbReference type="ARBA" id="ARBA00009011"/>
    </source>
</evidence>
<dbReference type="Pfam" id="PF00595">
    <property type="entry name" value="PDZ"/>
    <property type="match status" value="1"/>
</dbReference>